<protein>
    <submittedName>
        <fullName evidence="1">General transcription factor II-I repeat like protein</fullName>
    </submittedName>
</protein>
<name>A0A8T0F6Y1_ARGBR</name>
<accession>A0A8T0F6Y1</accession>
<dbReference type="PANTHER" id="PTHR45913:SF5">
    <property type="entry name" value="GENERAL TRANSCRIPTION FACTOR II-I REPEAT DOMAIN-CONTAINING PROTEIN 2A-LIKE PROTEIN"/>
    <property type="match status" value="1"/>
</dbReference>
<reference evidence="1" key="1">
    <citation type="journal article" date="2020" name="bioRxiv">
        <title>Chromosome-level reference genome of the European wasp spider Argiope bruennichi: a resource for studies on range expansion and evolutionary adaptation.</title>
        <authorList>
            <person name="Sheffer M.M."/>
            <person name="Hoppe A."/>
            <person name="Krehenwinkel H."/>
            <person name="Uhl G."/>
            <person name="Kuss A.W."/>
            <person name="Jensen L."/>
            <person name="Jensen C."/>
            <person name="Gillespie R.G."/>
            <person name="Hoff K.J."/>
            <person name="Prost S."/>
        </authorList>
    </citation>
    <scope>NUCLEOTIDE SEQUENCE</scope>
</reference>
<reference evidence="1" key="2">
    <citation type="submission" date="2020-06" db="EMBL/GenBank/DDBJ databases">
        <authorList>
            <person name="Sheffer M."/>
        </authorList>
    </citation>
    <scope>NUCLEOTIDE SEQUENCE</scope>
</reference>
<dbReference type="EMBL" id="JABXBU010000015">
    <property type="protein sequence ID" value="KAF8786907.1"/>
    <property type="molecule type" value="Genomic_DNA"/>
</dbReference>
<dbReference type="PANTHER" id="PTHR45913">
    <property type="entry name" value="EPM2A-INTERACTING PROTEIN 1"/>
    <property type="match status" value="1"/>
</dbReference>
<evidence type="ECO:0000313" key="2">
    <source>
        <dbReference type="Proteomes" id="UP000807504"/>
    </source>
</evidence>
<evidence type="ECO:0000313" key="1">
    <source>
        <dbReference type="EMBL" id="KAF8786907.1"/>
    </source>
</evidence>
<proteinExistence type="predicted"/>
<comment type="caution">
    <text evidence="1">The sequence shown here is derived from an EMBL/GenBank/DDBJ whole genome shotgun (WGS) entry which is preliminary data.</text>
</comment>
<dbReference type="AlphaFoldDB" id="A0A8T0F6Y1"/>
<sequence>MKKVFVKNYQGDKIFSIREAATHASYIVANNIAKNNKALSGGEFVKQCILQVCDVLCPDKKNNFETVNLSRKTVTSRIEVIDKNSTSQLESKIGHFKFCSIAMDESTDINDTAQLVLFIRGVDENFEITVHAFFKGNYNGILTMKVPITNICNITTDGAPNMTGKKFGFLGLFNQNYPGNNVFFLLHCVVHQDALCKSALNMKPVLDAVVKLVNNIRSRGLTHRQFRDFLQSLQSEYSDVLYYTKVRWLSAGRVFERVCKKMDRNFSILFENTDDEEEEFLGFTEEDVERATKHARKKYQKFKAITLRYDGEKDRKSVDEEECCRKYHHMEYCKFNNTESKLNQKTKYMYKPTSAEFSENQNKECDEDCLKSWIFRDTDDEDEEFEGFTEEDLDSNEELITKNCLIKERTDEDSRRALENSANMCEKYEMQRFSCCSSSEGRDEDEGMFSDSEFSSEMDVKWYARVMKVLESSIENDENDTMTYC</sequence>
<organism evidence="1 2">
    <name type="scientific">Argiope bruennichi</name>
    <name type="common">Wasp spider</name>
    <name type="synonym">Aranea bruennichi</name>
    <dbReference type="NCBI Taxonomy" id="94029"/>
    <lineage>
        <taxon>Eukaryota</taxon>
        <taxon>Metazoa</taxon>
        <taxon>Ecdysozoa</taxon>
        <taxon>Arthropoda</taxon>
        <taxon>Chelicerata</taxon>
        <taxon>Arachnida</taxon>
        <taxon>Araneae</taxon>
        <taxon>Araneomorphae</taxon>
        <taxon>Entelegynae</taxon>
        <taxon>Araneoidea</taxon>
        <taxon>Araneidae</taxon>
        <taxon>Argiope</taxon>
    </lineage>
</organism>
<dbReference type="Proteomes" id="UP000807504">
    <property type="component" value="Unassembled WGS sequence"/>
</dbReference>
<gene>
    <name evidence="1" type="ORF">HNY73_008559</name>
</gene>
<keyword evidence="2" id="KW-1185">Reference proteome</keyword>